<feature type="region of interest" description="Disordered" evidence="10">
    <location>
        <begin position="340"/>
        <end position="404"/>
    </location>
</feature>
<dbReference type="GO" id="GO:0030915">
    <property type="term" value="C:Smc5-Smc6 complex"/>
    <property type="evidence" value="ECO:0007669"/>
    <property type="project" value="InterPro"/>
</dbReference>
<keyword evidence="4" id="KW-0808">Transferase</keyword>
<keyword evidence="8" id="KW-0862">Zinc</keyword>
<feature type="compositionally biased region" description="Low complexity" evidence="10">
    <location>
        <begin position="38"/>
        <end position="51"/>
    </location>
</feature>
<comment type="caution">
    <text evidence="11">The sequence shown here is derived from an EMBL/GenBank/DDBJ whole genome shotgun (WGS) entry which is preliminary data.</text>
</comment>
<evidence type="ECO:0000256" key="8">
    <source>
        <dbReference type="ARBA" id="ARBA00022833"/>
    </source>
</evidence>
<evidence type="ECO:0000256" key="7">
    <source>
        <dbReference type="ARBA" id="ARBA00022786"/>
    </source>
</evidence>
<evidence type="ECO:0000256" key="2">
    <source>
        <dbReference type="ARBA" id="ARBA00004718"/>
    </source>
</evidence>
<feature type="compositionally biased region" description="Acidic residues" evidence="10">
    <location>
        <begin position="387"/>
        <end position="404"/>
    </location>
</feature>
<dbReference type="InterPro" id="IPR004181">
    <property type="entry name" value="Znf_MIZ"/>
</dbReference>
<evidence type="ECO:0000256" key="3">
    <source>
        <dbReference type="ARBA" id="ARBA00008212"/>
    </source>
</evidence>
<comment type="pathway">
    <text evidence="2">Protein modification; protein sumoylation.</text>
</comment>
<feature type="compositionally biased region" description="Acidic residues" evidence="10">
    <location>
        <begin position="71"/>
        <end position="88"/>
    </location>
</feature>
<dbReference type="GO" id="GO:0016925">
    <property type="term" value="P:protein sumoylation"/>
    <property type="evidence" value="ECO:0007669"/>
    <property type="project" value="TreeGrafter"/>
</dbReference>
<dbReference type="PANTHER" id="PTHR21330">
    <property type="entry name" value="E3 SUMO-PROTEIN LIGASE NSE2"/>
    <property type="match status" value="1"/>
</dbReference>
<dbReference type="AlphaFoldDB" id="A0AAN6JMM8"/>
<dbReference type="Gene3D" id="3.30.40.10">
    <property type="entry name" value="Zinc/RING finger domain, C3HC4 (zinc finger)"/>
    <property type="match status" value="1"/>
</dbReference>
<dbReference type="GO" id="GO:0000724">
    <property type="term" value="P:double-strand break repair via homologous recombination"/>
    <property type="evidence" value="ECO:0007669"/>
    <property type="project" value="InterPro"/>
</dbReference>
<evidence type="ECO:0000256" key="10">
    <source>
        <dbReference type="SAM" id="MobiDB-lite"/>
    </source>
</evidence>
<reference evidence="11" key="1">
    <citation type="journal article" date="2023" name="PhytoFront">
        <title>Draft Genome Resources of Seven Strains of Tilletia horrida, Causal Agent of Kernel Smut of Rice.</title>
        <authorList>
            <person name="Khanal S."/>
            <person name="Antony Babu S."/>
            <person name="Zhou X.G."/>
        </authorList>
    </citation>
    <scope>NUCLEOTIDE SEQUENCE</scope>
    <source>
        <strain evidence="11">TX3</strain>
    </source>
</reference>
<feature type="region of interest" description="Disordered" evidence="10">
    <location>
        <begin position="1"/>
        <end position="96"/>
    </location>
</feature>
<dbReference type="CDD" id="cd16651">
    <property type="entry name" value="SPL-RING_NSE2"/>
    <property type="match status" value="1"/>
</dbReference>
<dbReference type="GO" id="GO:0008270">
    <property type="term" value="F:zinc ion binding"/>
    <property type="evidence" value="ECO:0007669"/>
    <property type="project" value="UniProtKB-KW"/>
</dbReference>
<dbReference type="EMBL" id="JAPDMQ010000017">
    <property type="protein sequence ID" value="KAK0540192.1"/>
    <property type="molecule type" value="Genomic_DNA"/>
</dbReference>
<comment type="similarity">
    <text evidence="3">Belongs to the NSE2 family.</text>
</comment>
<evidence type="ECO:0000313" key="12">
    <source>
        <dbReference type="Proteomes" id="UP001176521"/>
    </source>
</evidence>
<protein>
    <recommendedName>
        <fullName evidence="13">SP-RING-type domain-containing protein</fullName>
    </recommendedName>
</protein>
<keyword evidence="5" id="KW-0479">Metal-binding</keyword>
<comment type="subcellular location">
    <subcellularLocation>
        <location evidence="1">Nucleus</location>
    </subcellularLocation>
</comment>
<dbReference type="PANTHER" id="PTHR21330:SF1">
    <property type="entry name" value="E3 SUMO-PROTEIN LIGASE NSE2"/>
    <property type="match status" value="1"/>
</dbReference>
<evidence type="ECO:0000313" key="11">
    <source>
        <dbReference type="EMBL" id="KAK0540192.1"/>
    </source>
</evidence>
<evidence type="ECO:0000256" key="9">
    <source>
        <dbReference type="ARBA" id="ARBA00023242"/>
    </source>
</evidence>
<dbReference type="GO" id="GO:0005634">
    <property type="term" value="C:nucleus"/>
    <property type="evidence" value="ECO:0007669"/>
    <property type="project" value="UniProtKB-SubCell"/>
</dbReference>
<dbReference type="InterPro" id="IPR026846">
    <property type="entry name" value="Nse2(Mms21)"/>
</dbReference>
<proteinExistence type="inferred from homology"/>
<keyword evidence="7" id="KW-0833">Ubl conjugation pathway</keyword>
<feature type="compositionally biased region" description="Low complexity" evidence="10">
    <location>
        <begin position="341"/>
        <end position="351"/>
    </location>
</feature>
<evidence type="ECO:0000256" key="4">
    <source>
        <dbReference type="ARBA" id="ARBA00022679"/>
    </source>
</evidence>
<evidence type="ECO:0000256" key="1">
    <source>
        <dbReference type="ARBA" id="ARBA00004123"/>
    </source>
</evidence>
<dbReference type="GO" id="GO:0061665">
    <property type="term" value="F:SUMO ligase activity"/>
    <property type="evidence" value="ECO:0007669"/>
    <property type="project" value="TreeGrafter"/>
</dbReference>
<name>A0AAN6JMM8_9BASI</name>
<dbReference type="Proteomes" id="UP001176521">
    <property type="component" value="Unassembled WGS sequence"/>
</dbReference>
<dbReference type="InterPro" id="IPR013083">
    <property type="entry name" value="Znf_RING/FYVE/PHD"/>
</dbReference>
<keyword evidence="9" id="KW-0539">Nucleus</keyword>
<evidence type="ECO:0000256" key="6">
    <source>
        <dbReference type="ARBA" id="ARBA00022771"/>
    </source>
</evidence>
<keyword evidence="6" id="KW-0863">Zinc-finger</keyword>
<evidence type="ECO:0000256" key="5">
    <source>
        <dbReference type="ARBA" id="ARBA00022723"/>
    </source>
</evidence>
<accession>A0AAN6JMM8</accession>
<feature type="compositionally biased region" description="Acidic residues" evidence="10">
    <location>
        <begin position="14"/>
        <end position="23"/>
    </location>
</feature>
<organism evidence="11 12">
    <name type="scientific">Tilletia horrida</name>
    <dbReference type="NCBI Taxonomy" id="155126"/>
    <lineage>
        <taxon>Eukaryota</taxon>
        <taxon>Fungi</taxon>
        <taxon>Dikarya</taxon>
        <taxon>Basidiomycota</taxon>
        <taxon>Ustilaginomycotina</taxon>
        <taxon>Exobasidiomycetes</taxon>
        <taxon>Tilletiales</taxon>
        <taxon>Tilletiaceae</taxon>
        <taxon>Tilletia</taxon>
    </lineage>
</organism>
<keyword evidence="12" id="KW-1185">Reference proteome</keyword>
<evidence type="ECO:0008006" key="13">
    <source>
        <dbReference type="Google" id="ProtNLM"/>
    </source>
</evidence>
<sequence>MPRGMNRNRSQREEESENDDDIEQTQPTQKRSRLSMPSQSQSQGASGSRSSQQRKGKERASGSQSRLLADSSDESSDDDEDDPSDELLAEPPTKDEIKDKTRMTALNSRLSKPKLNVHITDYESALGKTANVLEYLNDAALAVEELYEEGETDLIGELDQSVRDVIDAQHELDMRQKILKGIVTKLDQNLPVMNPVQIYQDTLKTVMGRYQAKTSRQKYVKTEAYQKFRSIIWEVHNSGTAMPSLNEHVPAEPGDEADDDVEDFEQGGVAQNFKCPLTTAILVDPVSSKEAIDSYIASKTRERRPATCPQAGCNAVLTRDALKQDAGLAKRVAIYLRRQHTQQQTQGTQAGHVGGSSGSAAASGSGSGSGAGRRGAAAAKEEAREDAIEEVEEGSDVEEEIELD</sequence>
<gene>
    <name evidence="11" type="ORF">OC842_000584</name>
</gene>